<comment type="subcellular location">
    <subcellularLocation>
        <location evidence="1">Cell membrane</location>
        <topology evidence="1">Multi-pass membrane protein</topology>
    </subcellularLocation>
</comment>
<keyword evidence="4 6" id="KW-1133">Transmembrane helix</keyword>
<feature type="transmembrane region" description="Helical" evidence="6">
    <location>
        <begin position="187"/>
        <end position="207"/>
    </location>
</feature>
<dbReference type="InterPro" id="IPR003740">
    <property type="entry name" value="YitT"/>
</dbReference>
<evidence type="ECO:0000256" key="5">
    <source>
        <dbReference type="ARBA" id="ARBA00023136"/>
    </source>
</evidence>
<accession>A0A3S2TSA8</accession>
<protein>
    <submittedName>
        <fullName evidence="8">YitT family protein</fullName>
    </submittedName>
</protein>
<dbReference type="InterPro" id="IPR019264">
    <property type="entry name" value="DUF2179"/>
</dbReference>
<sequence>MEKGYSLKLQHNLRLGNKSRITFDMAGLTAGCFLFALGTNQFLAPAELLAGGLGGVCVIFYHLFGWPMGIQYFLFNIPLLVLGYIHIGKKFILYTIFSVIISSVFLEWIAIQAVWTNNTLLNAIFGAMVSGIGAALILRLGGSVGGLDILSRVVAKYYNISIGNFGLIFSASIVVVSAYLFDLEAAMFTILSFFVGTKTYDAILHIAQRNTIMIITNQGETVSTQLNKTLSRGVTSWNAMGVYSHTDRSVLLCVIVNGEWAELLHVVKNIDSDAFVISLPTQKVNGNFHVNW</sequence>
<dbReference type="EMBL" id="RZTZ01000011">
    <property type="protein sequence ID" value="RVT58880.1"/>
    <property type="molecule type" value="Genomic_DNA"/>
</dbReference>
<reference evidence="8 9" key="1">
    <citation type="submission" date="2019-01" db="EMBL/GenBank/DDBJ databases">
        <title>Bacillus sp. M5HDSG1-1, whole genome shotgun sequence.</title>
        <authorList>
            <person name="Tuo L."/>
        </authorList>
    </citation>
    <scope>NUCLEOTIDE SEQUENCE [LARGE SCALE GENOMIC DNA]</scope>
    <source>
        <strain evidence="8 9">M5HDSG1-1</strain>
    </source>
</reference>
<keyword evidence="9" id="KW-1185">Reference proteome</keyword>
<dbReference type="PIRSF" id="PIRSF006483">
    <property type="entry name" value="Membrane_protein_YitT"/>
    <property type="match status" value="1"/>
</dbReference>
<dbReference type="PANTHER" id="PTHR33545:SF5">
    <property type="entry name" value="UPF0750 MEMBRANE PROTEIN YITT"/>
    <property type="match status" value="1"/>
</dbReference>
<gene>
    <name evidence="8" type="ORF">EM808_21225</name>
</gene>
<feature type="transmembrane region" description="Helical" evidence="6">
    <location>
        <begin position="121"/>
        <end position="141"/>
    </location>
</feature>
<keyword evidence="3 6" id="KW-0812">Transmembrane</keyword>
<dbReference type="AlphaFoldDB" id="A0A3S2TSA8"/>
<keyword evidence="2" id="KW-1003">Cell membrane</keyword>
<evidence type="ECO:0000256" key="3">
    <source>
        <dbReference type="ARBA" id="ARBA00022692"/>
    </source>
</evidence>
<feature type="transmembrane region" description="Helical" evidence="6">
    <location>
        <begin position="162"/>
        <end position="181"/>
    </location>
</feature>
<evidence type="ECO:0000313" key="8">
    <source>
        <dbReference type="EMBL" id="RVT58880.1"/>
    </source>
</evidence>
<feature type="transmembrane region" description="Helical" evidence="6">
    <location>
        <begin position="91"/>
        <end position="115"/>
    </location>
</feature>
<proteinExistence type="predicted"/>
<dbReference type="InterPro" id="IPR051461">
    <property type="entry name" value="UPF0750_membrane"/>
</dbReference>
<feature type="domain" description="DUF2179" evidence="7">
    <location>
        <begin position="232"/>
        <end position="286"/>
    </location>
</feature>
<feature type="transmembrane region" description="Helical" evidence="6">
    <location>
        <begin position="21"/>
        <end position="39"/>
    </location>
</feature>
<evidence type="ECO:0000256" key="4">
    <source>
        <dbReference type="ARBA" id="ARBA00022989"/>
    </source>
</evidence>
<evidence type="ECO:0000313" key="9">
    <source>
        <dbReference type="Proteomes" id="UP000288024"/>
    </source>
</evidence>
<evidence type="ECO:0000256" key="1">
    <source>
        <dbReference type="ARBA" id="ARBA00004651"/>
    </source>
</evidence>
<dbReference type="Pfam" id="PF10035">
    <property type="entry name" value="DUF2179"/>
    <property type="match status" value="1"/>
</dbReference>
<dbReference type="Gene3D" id="3.30.70.120">
    <property type="match status" value="1"/>
</dbReference>
<dbReference type="PANTHER" id="PTHR33545">
    <property type="entry name" value="UPF0750 MEMBRANE PROTEIN YITT-RELATED"/>
    <property type="match status" value="1"/>
</dbReference>
<evidence type="ECO:0000256" key="6">
    <source>
        <dbReference type="SAM" id="Phobius"/>
    </source>
</evidence>
<evidence type="ECO:0000256" key="2">
    <source>
        <dbReference type="ARBA" id="ARBA00022475"/>
    </source>
</evidence>
<evidence type="ECO:0000259" key="7">
    <source>
        <dbReference type="Pfam" id="PF10035"/>
    </source>
</evidence>
<keyword evidence="5 6" id="KW-0472">Membrane</keyword>
<feature type="transmembrane region" description="Helical" evidence="6">
    <location>
        <begin position="59"/>
        <end position="84"/>
    </location>
</feature>
<dbReference type="InterPro" id="IPR015867">
    <property type="entry name" value="N-reg_PII/ATP_PRibTrfase_C"/>
</dbReference>
<comment type="caution">
    <text evidence="8">The sequence shown here is derived from an EMBL/GenBank/DDBJ whole genome shotgun (WGS) entry which is preliminary data.</text>
</comment>
<dbReference type="GO" id="GO:0005886">
    <property type="term" value="C:plasma membrane"/>
    <property type="evidence" value="ECO:0007669"/>
    <property type="project" value="UniProtKB-SubCell"/>
</dbReference>
<name>A0A3S2TSA8_9BACI</name>
<dbReference type="Pfam" id="PF02588">
    <property type="entry name" value="YitT_membrane"/>
    <property type="match status" value="1"/>
</dbReference>
<organism evidence="8 9">
    <name type="scientific">Niallia taxi</name>
    <dbReference type="NCBI Taxonomy" id="2499688"/>
    <lineage>
        <taxon>Bacteria</taxon>
        <taxon>Bacillati</taxon>
        <taxon>Bacillota</taxon>
        <taxon>Bacilli</taxon>
        <taxon>Bacillales</taxon>
        <taxon>Bacillaceae</taxon>
        <taxon>Niallia</taxon>
    </lineage>
</organism>
<dbReference type="RefSeq" id="WP_127740534.1">
    <property type="nucleotide sequence ID" value="NZ_RZTZ01000011.1"/>
</dbReference>
<dbReference type="CDD" id="cd16380">
    <property type="entry name" value="YitT_C"/>
    <property type="match status" value="1"/>
</dbReference>
<dbReference type="Proteomes" id="UP000288024">
    <property type="component" value="Unassembled WGS sequence"/>
</dbReference>